<dbReference type="Proteomes" id="UP001501490">
    <property type="component" value="Unassembled WGS sequence"/>
</dbReference>
<evidence type="ECO:0000313" key="2">
    <source>
        <dbReference type="Proteomes" id="UP001501490"/>
    </source>
</evidence>
<protein>
    <submittedName>
        <fullName evidence="1">Uncharacterized protein</fullName>
    </submittedName>
</protein>
<dbReference type="RefSeq" id="WP_344807961.1">
    <property type="nucleotide sequence ID" value="NZ_BAABAB010000033.1"/>
</dbReference>
<reference evidence="2" key="1">
    <citation type="journal article" date="2019" name="Int. J. Syst. Evol. Microbiol.">
        <title>The Global Catalogue of Microorganisms (GCM) 10K type strain sequencing project: providing services to taxonomists for standard genome sequencing and annotation.</title>
        <authorList>
            <consortium name="The Broad Institute Genomics Platform"/>
            <consortium name="The Broad Institute Genome Sequencing Center for Infectious Disease"/>
            <person name="Wu L."/>
            <person name="Ma J."/>
        </authorList>
    </citation>
    <scope>NUCLEOTIDE SEQUENCE [LARGE SCALE GENOMIC DNA]</scope>
    <source>
        <strain evidence="2">JCM 16929</strain>
    </source>
</reference>
<accession>A0ABP7AJP6</accession>
<organism evidence="1 2">
    <name type="scientific">Microlunatus ginsengisoli</name>
    <dbReference type="NCBI Taxonomy" id="363863"/>
    <lineage>
        <taxon>Bacteria</taxon>
        <taxon>Bacillati</taxon>
        <taxon>Actinomycetota</taxon>
        <taxon>Actinomycetes</taxon>
        <taxon>Propionibacteriales</taxon>
        <taxon>Propionibacteriaceae</taxon>
        <taxon>Microlunatus</taxon>
    </lineage>
</organism>
<dbReference type="EMBL" id="BAABAB010000033">
    <property type="protein sequence ID" value="GAA3633651.1"/>
    <property type="molecule type" value="Genomic_DNA"/>
</dbReference>
<sequence length="68" mass="7444">MDTRCPKCGRPAEITWSGRIAGDGEASERLAIRCIDLHWSVVEQAAPSSLPWGVVRHRARSTGMPRSA</sequence>
<comment type="caution">
    <text evidence="1">The sequence shown here is derived from an EMBL/GenBank/DDBJ whole genome shotgun (WGS) entry which is preliminary data.</text>
</comment>
<evidence type="ECO:0000313" key="1">
    <source>
        <dbReference type="EMBL" id="GAA3633651.1"/>
    </source>
</evidence>
<name>A0ABP7AJP6_9ACTN</name>
<gene>
    <name evidence="1" type="ORF">GCM10022236_40310</name>
</gene>
<keyword evidence="2" id="KW-1185">Reference proteome</keyword>
<proteinExistence type="predicted"/>